<accession>A0A8S1K9P4</accession>
<name>A0A8S1K9P4_9CILI</name>
<evidence type="ECO:0000313" key="1">
    <source>
        <dbReference type="EMBL" id="CAD8051808.1"/>
    </source>
</evidence>
<dbReference type="Proteomes" id="UP000692954">
    <property type="component" value="Unassembled WGS sequence"/>
</dbReference>
<proteinExistence type="predicted"/>
<evidence type="ECO:0000313" key="2">
    <source>
        <dbReference type="Proteomes" id="UP000692954"/>
    </source>
</evidence>
<gene>
    <name evidence="1" type="ORF">PSON_ATCC_30995.1.T0060085</name>
</gene>
<dbReference type="OrthoDB" id="293045at2759"/>
<reference evidence="1" key="1">
    <citation type="submission" date="2021-01" db="EMBL/GenBank/DDBJ databases">
        <authorList>
            <consortium name="Genoscope - CEA"/>
            <person name="William W."/>
        </authorList>
    </citation>
    <scope>NUCLEOTIDE SEQUENCE</scope>
</reference>
<organism evidence="1 2">
    <name type="scientific">Paramecium sonneborni</name>
    <dbReference type="NCBI Taxonomy" id="65129"/>
    <lineage>
        <taxon>Eukaryota</taxon>
        <taxon>Sar</taxon>
        <taxon>Alveolata</taxon>
        <taxon>Ciliophora</taxon>
        <taxon>Intramacronucleata</taxon>
        <taxon>Oligohymenophorea</taxon>
        <taxon>Peniculida</taxon>
        <taxon>Parameciidae</taxon>
        <taxon>Paramecium</taxon>
    </lineage>
</organism>
<keyword evidence="2" id="KW-1185">Reference proteome</keyword>
<dbReference type="EMBL" id="CAJJDN010000006">
    <property type="protein sequence ID" value="CAD8051808.1"/>
    <property type="molecule type" value="Genomic_DNA"/>
</dbReference>
<protein>
    <submittedName>
        <fullName evidence="1">Uncharacterized protein</fullName>
    </submittedName>
</protein>
<sequence>MAAEFQIIVDKAIQKYQPQIDSLLNKQQQCQAQVENLYKNDEKIKSTLLIECNKDVQNFQKYLQYYRKQQINSMTEICYQELEKFNDINSLEYQQAKRNCLRAQLQNIIVFEQNIQQKLNGLQI</sequence>
<dbReference type="AlphaFoldDB" id="A0A8S1K9P4"/>
<comment type="caution">
    <text evidence="1">The sequence shown here is derived from an EMBL/GenBank/DDBJ whole genome shotgun (WGS) entry which is preliminary data.</text>
</comment>